<organism evidence="2 4">
    <name type="scientific">Treponema socranskii subsp. socranskii VPI DR56BR1116 = ATCC 35536</name>
    <dbReference type="NCBI Taxonomy" id="1125725"/>
    <lineage>
        <taxon>Bacteria</taxon>
        <taxon>Pseudomonadati</taxon>
        <taxon>Spirochaetota</taxon>
        <taxon>Spirochaetia</taxon>
        <taxon>Spirochaetales</taxon>
        <taxon>Treponemataceae</taxon>
        <taxon>Treponema</taxon>
    </lineage>
</organism>
<reference evidence="4 5" key="1">
    <citation type="submission" date="2013-08" db="EMBL/GenBank/DDBJ databases">
        <authorList>
            <person name="Durkin A.S."/>
            <person name="Haft D.R."/>
            <person name="McCorrison J."/>
            <person name="Torralba M."/>
            <person name="Gillis M."/>
            <person name="Haft D.H."/>
            <person name="Methe B."/>
            <person name="Sutton G."/>
            <person name="Nelson K.E."/>
        </authorList>
    </citation>
    <scope>NUCLEOTIDE SEQUENCE [LARGE SCALE GENOMIC DNA]</scope>
    <source>
        <strain evidence="3 5">ATCC 35536</strain>
        <strain evidence="2 4">VPI DR56BR1116</strain>
    </source>
</reference>
<gene>
    <name evidence="3" type="ORF">HMPREF0860_0744</name>
    <name evidence="2" type="ORF">HMPREF1325_2211</name>
</gene>
<sequence>MKKLILAAALVSGIALSGLAAAETTLSLGGTMELSYWTDIKDFSGSLIEGSLHDKDISFGPDLTFFTYTSTFTGLWGNAALIFPKNKLFDTWGILDFNLGPAFRIPFGKLFSVQMGIGVNTKLPTDFKHAMLGVGTTGGVQFGLGKTTSLVAGVNVSYDFYDVIEKQKATYLTFRPYVGVGFRLGDR</sequence>
<dbReference type="EMBL" id="AUZJ01000013">
    <property type="protein sequence ID" value="ERF61379.1"/>
    <property type="molecule type" value="Genomic_DNA"/>
</dbReference>
<accession>U1GXU3</accession>
<dbReference type="RefSeq" id="WP_021329681.1">
    <property type="nucleotide sequence ID" value="NZ_AUZJ01000013.1"/>
</dbReference>
<evidence type="ECO:0000313" key="2">
    <source>
        <dbReference type="EMBL" id="ERF61379.1"/>
    </source>
</evidence>
<evidence type="ECO:0008006" key="6">
    <source>
        <dbReference type="Google" id="ProtNLM"/>
    </source>
</evidence>
<keyword evidence="5" id="KW-1185">Reference proteome</keyword>
<name>U1GXU3_TRESO</name>
<dbReference type="Proteomes" id="UP000016412">
    <property type="component" value="Unassembled WGS sequence"/>
</dbReference>
<dbReference type="Proteomes" id="UP000016646">
    <property type="component" value="Unassembled WGS sequence"/>
</dbReference>
<evidence type="ECO:0000313" key="4">
    <source>
        <dbReference type="Proteomes" id="UP000016412"/>
    </source>
</evidence>
<protein>
    <recommendedName>
        <fullName evidence="6">Outer membrane protein beta-barrel domain protein</fullName>
    </recommendedName>
</protein>
<dbReference type="PATRIC" id="fig|1125725.3.peg.659"/>
<feature type="signal peptide" evidence="1">
    <location>
        <begin position="1"/>
        <end position="22"/>
    </location>
</feature>
<dbReference type="AlphaFoldDB" id="U1GXU3"/>
<keyword evidence="1" id="KW-0732">Signal</keyword>
<evidence type="ECO:0000313" key="5">
    <source>
        <dbReference type="Proteomes" id="UP000016646"/>
    </source>
</evidence>
<evidence type="ECO:0000256" key="1">
    <source>
        <dbReference type="SAM" id="SignalP"/>
    </source>
</evidence>
<evidence type="ECO:0000313" key="3">
    <source>
        <dbReference type="EMBL" id="ERK04567.1"/>
    </source>
</evidence>
<feature type="chain" id="PRO_5004612895" description="Outer membrane protein beta-barrel domain protein" evidence="1">
    <location>
        <begin position="23"/>
        <end position="187"/>
    </location>
</feature>
<dbReference type="EMBL" id="AVQI01000020">
    <property type="protein sequence ID" value="ERK04567.1"/>
    <property type="molecule type" value="Genomic_DNA"/>
</dbReference>
<proteinExistence type="predicted"/>
<comment type="caution">
    <text evidence="2">The sequence shown here is derived from an EMBL/GenBank/DDBJ whole genome shotgun (WGS) entry which is preliminary data.</text>
</comment>